<sequence>MMAHPISSHDCRAGSPADDVLPLALPLPFLRAFLVSLHLSQVSPVQFLLSPEFQSIPPRLNNLQATSLHQKRIPLPLDVRGGKWCPSLEVPQIHDACPAALSLVSRGPSGGPNSVYDSCQVGRRDSFCHLLSRQLPPGEESPEVVLARSGLRALQCSPIAATVHLDWQAGSSRT</sequence>
<reference evidence="1" key="1">
    <citation type="journal article" date="2020" name="Phytopathology">
        <title>Genome Sequence Resources of Colletotrichum truncatum, C. plurivorum, C. musicola, and C. sojae: Four Species Pathogenic to Soybean (Glycine max).</title>
        <authorList>
            <person name="Rogerio F."/>
            <person name="Boufleur T.R."/>
            <person name="Ciampi-Guillardi M."/>
            <person name="Sukno S.A."/>
            <person name="Thon M.R."/>
            <person name="Massola Junior N.S."/>
            <person name="Baroncelli R."/>
        </authorList>
    </citation>
    <scope>NUCLEOTIDE SEQUENCE</scope>
    <source>
        <strain evidence="1">LFN00145</strain>
    </source>
</reference>
<dbReference type="AlphaFoldDB" id="A0A8H6KMA5"/>
<protein>
    <submittedName>
        <fullName evidence="1">Uncharacterized protein</fullName>
    </submittedName>
</protein>
<evidence type="ECO:0000313" key="1">
    <source>
        <dbReference type="EMBL" id="KAF6834117.1"/>
    </source>
</evidence>
<comment type="caution">
    <text evidence="1">The sequence shown here is derived from an EMBL/GenBank/DDBJ whole genome shotgun (WGS) entry which is preliminary data.</text>
</comment>
<dbReference type="EMBL" id="WIGO01000051">
    <property type="protein sequence ID" value="KAF6834117.1"/>
    <property type="molecule type" value="Genomic_DNA"/>
</dbReference>
<organism evidence="1 2">
    <name type="scientific">Colletotrichum plurivorum</name>
    <dbReference type="NCBI Taxonomy" id="2175906"/>
    <lineage>
        <taxon>Eukaryota</taxon>
        <taxon>Fungi</taxon>
        <taxon>Dikarya</taxon>
        <taxon>Ascomycota</taxon>
        <taxon>Pezizomycotina</taxon>
        <taxon>Sordariomycetes</taxon>
        <taxon>Hypocreomycetidae</taxon>
        <taxon>Glomerellales</taxon>
        <taxon>Glomerellaceae</taxon>
        <taxon>Colletotrichum</taxon>
        <taxon>Colletotrichum orchidearum species complex</taxon>
    </lineage>
</organism>
<accession>A0A8H6KMA5</accession>
<proteinExistence type="predicted"/>
<keyword evidence="2" id="KW-1185">Reference proteome</keyword>
<gene>
    <name evidence="1" type="ORF">CPLU01_05095</name>
</gene>
<evidence type="ECO:0000313" key="2">
    <source>
        <dbReference type="Proteomes" id="UP000654918"/>
    </source>
</evidence>
<dbReference type="Proteomes" id="UP000654918">
    <property type="component" value="Unassembled WGS sequence"/>
</dbReference>
<name>A0A8H6KMA5_9PEZI</name>